<dbReference type="SUPFAM" id="SSF56112">
    <property type="entry name" value="Protein kinase-like (PK-like)"/>
    <property type="match status" value="1"/>
</dbReference>
<protein>
    <recommendedName>
        <fullName evidence="12">Protein kinase domain-containing protein</fullName>
    </recommendedName>
</protein>
<dbReference type="Gene3D" id="1.10.287.110">
    <property type="entry name" value="DnaJ domain"/>
    <property type="match status" value="1"/>
</dbReference>
<comment type="caution">
    <text evidence="10">The sequence shown here is derived from an EMBL/GenBank/DDBJ whole genome shotgun (WGS) entry which is preliminary data.</text>
</comment>
<keyword evidence="5 6" id="KW-0067">ATP-binding</keyword>
<dbReference type="InterPro" id="IPR008271">
    <property type="entry name" value="Ser/Thr_kinase_AS"/>
</dbReference>
<dbReference type="Pfam" id="PF23302">
    <property type="entry name" value="HTH_DNAJC9"/>
    <property type="match status" value="1"/>
</dbReference>
<feature type="compositionally biased region" description="Polar residues" evidence="7">
    <location>
        <begin position="692"/>
        <end position="702"/>
    </location>
</feature>
<dbReference type="EMBL" id="JBCGBO010000024">
    <property type="protein sequence ID" value="KAK9181384.1"/>
    <property type="molecule type" value="Genomic_DNA"/>
</dbReference>
<keyword evidence="4" id="KW-0418">Kinase</keyword>
<feature type="region of interest" description="Disordered" evidence="7">
    <location>
        <begin position="633"/>
        <end position="702"/>
    </location>
</feature>
<dbReference type="PRINTS" id="PR00625">
    <property type="entry name" value="JDOMAIN"/>
</dbReference>
<accession>A0AAP0QC52</accession>
<comment type="similarity">
    <text evidence="1">Belongs to the protein kinase superfamily. NEK Ser/Thr protein kinase family. NIMA subfamily.</text>
</comment>
<evidence type="ECO:0008006" key="12">
    <source>
        <dbReference type="Google" id="ProtNLM"/>
    </source>
</evidence>
<feature type="domain" description="Protein kinase" evidence="8">
    <location>
        <begin position="283"/>
        <end position="566"/>
    </location>
</feature>
<dbReference type="PANTHER" id="PTHR43671:SF63">
    <property type="entry name" value="SERINE_THREONINE-PROTEIN KINASE NEK6 ISOFORM X1"/>
    <property type="match status" value="1"/>
</dbReference>
<organism evidence="10 11">
    <name type="scientific">Citrus x changshan-huyou</name>
    <dbReference type="NCBI Taxonomy" id="2935761"/>
    <lineage>
        <taxon>Eukaryota</taxon>
        <taxon>Viridiplantae</taxon>
        <taxon>Streptophyta</taxon>
        <taxon>Embryophyta</taxon>
        <taxon>Tracheophyta</taxon>
        <taxon>Spermatophyta</taxon>
        <taxon>Magnoliopsida</taxon>
        <taxon>eudicotyledons</taxon>
        <taxon>Gunneridae</taxon>
        <taxon>Pentapetalae</taxon>
        <taxon>rosids</taxon>
        <taxon>malvids</taxon>
        <taxon>Sapindales</taxon>
        <taxon>Rutaceae</taxon>
        <taxon>Aurantioideae</taxon>
        <taxon>Citrus</taxon>
    </lineage>
</organism>
<dbReference type="InterPro" id="IPR050660">
    <property type="entry name" value="NEK_Ser/Thr_kinase"/>
</dbReference>
<evidence type="ECO:0000313" key="10">
    <source>
        <dbReference type="EMBL" id="KAK9181384.1"/>
    </source>
</evidence>
<evidence type="ECO:0000313" key="11">
    <source>
        <dbReference type="Proteomes" id="UP001428341"/>
    </source>
</evidence>
<dbReference type="PROSITE" id="PS00108">
    <property type="entry name" value="PROTEIN_KINASE_ST"/>
    <property type="match status" value="1"/>
</dbReference>
<dbReference type="SUPFAM" id="SSF46565">
    <property type="entry name" value="Chaperone J-domain"/>
    <property type="match status" value="1"/>
</dbReference>
<feature type="compositionally biased region" description="Polar residues" evidence="7">
    <location>
        <begin position="659"/>
        <end position="670"/>
    </location>
</feature>
<evidence type="ECO:0000259" key="9">
    <source>
        <dbReference type="PROSITE" id="PS50076"/>
    </source>
</evidence>
<evidence type="ECO:0000256" key="6">
    <source>
        <dbReference type="PROSITE-ProRule" id="PRU10141"/>
    </source>
</evidence>
<evidence type="ECO:0000256" key="1">
    <source>
        <dbReference type="ARBA" id="ARBA00010886"/>
    </source>
</evidence>
<dbReference type="AlphaFoldDB" id="A0AAP0QC52"/>
<name>A0AAP0QC52_9ROSI</name>
<dbReference type="CDD" id="cd08215">
    <property type="entry name" value="STKc_Nek"/>
    <property type="match status" value="1"/>
</dbReference>
<feature type="compositionally biased region" description="Basic and acidic residues" evidence="7">
    <location>
        <begin position="671"/>
        <end position="690"/>
    </location>
</feature>
<dbReference type="InterPro" id="IPR011009">
    <property type="entry name" value="Kinase-like_dom_sf"/>
</dbReference>
<evidence type="ECO:0000259" key="8">
    <source>
        <dbReference type="PROSITE" id="PS50011"/>
    </source>
</evidence>
<evidence type="ECO:0000256" key="7">
    <source>
        <dbReference type="SAM" id="MobiDB-lite"/>
    </source>
</evidence>
<dbReference type="GO" id="GO:0007017">
    <property type="term" value="P:microtubule-based process"/>
    <property type="evidence" value="ECO:0007669"/>
    <property type="project" value="TreeGrafter"/>
</dbReference>
<dbReference type="PROSITE" id="PS50011">
    <property type="entry name" value="PROTEIN_KINASE_DOM"/>
    <property type="match status" value="1"/>
</dbReference>
<dbReference type="Proteomes" id="UP001428341">
    <property type="component" value="Unassembled WGS sequence"/>
</dbReference>
<keyword evidence="3 6" id="KW-0547">Nucleotide-binding</keyword>
<dbReference type="SMART" id="SM00271">
    <property type="entry name" value="DnaJ"/>
    <property type="match status" value="1"/>
</dbReference>
<dbReference type="PROSITE" id="PS50076">
    <property type="entry name" value="DNAJ_2"/>
    <property type="match status" value="1"/>
</dbReference>
<dbReference type="GO" id="GO:0005524">
    <property type="term" value="F:ATP binding"/>
    <property type="evidence" value="ECO:0007669"/>
    <property type="project" value="UniProtKB-UniRule"/>
</dbReference>
<dbReference type="PANTHER" id="PTHR43671">
    <property type="entry name" value="SERINE/THREONINE-PROTEIN KINASE NEK"/>
    <property type="match status" value="1"/>
</dbReference>
<evidence type="ECO:0000256" key="4">
    <source>
        <dbReference type="ARBA" id="ARBA00022777"/>
    </source>
</evidence>
<evidence type="ECO:0000256" key="5">
    <source>
        <dbReference type="ARBA" id="ARBA00022840"/>
    </source>
</evidence>
<feature type="binding site" evidence="6">
    <location>
        <position position="312"/>
    </location>
    <ligand>
        <name>ATP</name>
        <dbReference type="ChEBI" id="CHEBI:30616"/>
    </ligand>
</feature>
<dbReference type="InterPro" id="IPR017441">
    <property type="entry name" value="Protein_kinase_ATP_BS"/>
</dbReference>
<feature type="compositionally biased region" description="Polar residues" evidence="7">
    <location>
        <begin position="831"/>
        <end position="840"/>
    </location>
</feature>
<dbReference type="SMART" id="SM00220">
    <property type="entry name" value="S_TKc"/>
    <property type="match status" value="1"/>
</dbReference>
<sequence>MLCLQVLGVERTASQQEIKKAYYKLALRLHPDKNPGDEEAKEKFQQLQKVISILGDEEKRALYDQTGCVDDADLAGDVVQNLKEFFGAMYKKVTEADIEEFEANYRGSDSEKKDLIDLYKKYKGNMNRLFCSMLCSDQKLDSHRFKDILDETIAAGELKATKAYQKWAKKVSETKPPTSPLKRKAKSNKQSESDLYAVISERRSDRKDRFDSMFSSLVSKYGGAAAGSEPTDEEFEAAQKKIENRRASKKSRRNGFAVFNVVWLLKEPMETENGDSKSKLEDYEVIEQIGRGAFGAAFLVLHKIERKKYVLKKIRLAKQTEKFKRTALQEMDLISKLNNPYIVKYKDAWVDKGNCVCIVTGYCEGGDMKQKSIAKSVLVDFLRKCEQIVKILVDSMVAEIIKKARGACFPEEKLCKWLTQLLLAVDYLHSNRVLHRDLKCSNIFLTKDNDIRLGDFGLAKLLNTEDLASSVVGTPNYMCPELLADIPYGYKSDIWSLGCCMFEIAAHQPAFRAPDMAGLINKINRSSISPLPIVYSSTMKQIIKSMLRKNPEHRPTASDLLRHPHLQPYLLRCQNPSSVYLPIKPTNIMKEKTRKSPSSKHNSRKDKGEREAAAPNQLENVRSVAKNIAVQLNNLPLDDKPTSSTSTEDNLETKKVDPTSYTMEVSSSINDSKERSTQTETSDCSRDKQAHFNGSTGSDLTSEITANSQNEIQEPADAHVQPAEEIDVETVKSKDQNPFSDRVVEEADIEGESSVPLDCGKMTPSSAGCNGNNESPDDKSSSSAIYEPEVAPGSCSPKINSHNAQNGEAHMGNLSSASNDALPCKDEAQTKPDNTSCSMQTEKDDSRAFNLAPSDISLLSTVTGISCDEIRAEWENPTQQRADALESLLELCARLLKQDKLDELAGVLRPFGEETVSSRETAIWLTKSLVSAQKFNGGTGN</sequence>
<dbReference type="Gene3D" id="1.10.510.10">
    <property type="entry name" value="Transferase(Phosphotransferase) domain 1"/>
    <property type="match status" value="1"/>
</dbReference>
<reference evidence="10 11" key="1">
    <citation type="submission" date="2024-05" db="EMBL/GenBank/DDBJ databases">
        <title>Haplotype-resolved chromosome-level genome assembly of Huyou (Citrus changshanensis).</title>
        <authorList>
            <person name="Miao C."/>
            <person name="Chen W."/>
            <person name="Wu Y."/>
            <person name="Wang L."/>
            <person name="Zhao S."/>
            <person name="Grierson D."/>
            <person name="Xu C."/>
            <person name="Chen K."/>
        </authorList>
    </citation>
    <scope>NUCLEOTIDE SEQUENCE [LARGE SCALE GENOMIC DNA]</scope>
    <source>
        <strain evidence="10">01-14</strain>
        <tissue evidence="10">Leaf</tissue>
    </source>
</reference>
<dbReference type="InterPro" id="IPR036869">
    <property type="entry name" value="J_dom_sf"/>
</dbReference>
<dbReference type="GO" id="GO:0055028">
    <property type="term" value="C:cortical microtubule"/>
    <property type="evidence" value="ECO:0007669"/>
    <property type="project" value="TreeGrafter"/>
</dbReference>
<dbReference type="InterPro" id="IPR000719">
    <property type="entry name" value="Prot_kinase_dom"/>
</dbReference>
<dbReference type="GO" id="GO:0004674">
    <property type="term" value="F:protein serine/threonine kinase activity"/>
    <property type="evidence" value="ECO:0007669"/>
    <property type="project" value="TreeGrafter"/>
</dbReference>
<keyword evidence="2" id="KW-0808">Transferase</keyword>
<proteinExistence type="inferred from homology"/>
<dbReference type="CDD" id="cd06257">
    <property type="entry name" value="DnaJ"/>
    <property type="match status" value="1"/>
</dbReference>
<dbReference type="Gene3D" id="3.30.200.20">
    <property type="entry name" value="Phosphorylase Kinase, domain 1"/>
    <property type="match status" value="1"/>
</dbReference>
<feature type="region of interest" description="Disordered" evidence="7">
    <location>
        <begin position="715"/>
        <end position="846"/>
    </location>
</feature>
<feature type="compositionally biased region" description="Basic residues" evidence="7">
    <location>
        <begin position="592"/>
        <end position="604"/>
    </location>
</feature>
<feature type="compositionally biased region" description="Polar residues" evidence="7">
    <location>
        <begin position="797"/>
        <end position="806"/>
    </location>
</feature>
<feature type="domain" description="J" evidence="9">
    <location>
        <begin position="2"/>
        <end position="67"/>
    </location>
</feature>
<gene>
    <name evidence="10" type="ORF">WN944_024521</name>
</gene>
<keyword evidence="11" id="KW-1185">Reference proteome</keyword>
<feature type="compositionally biased region" description="Polar residues" evidence="7">
    <location>
        <begin position="763"/>
        <end position="774"/>
    </location>
</feature>
<evidence type="ECO:0000256" key="3">
    <source>
        <dbReference type="ARBA" id="ARBA00022741"/>
    </source>
</evidence>
<dbReference type="InterPro" id="IPR056453">
    <property type="entry name" value="HTH_DNAJC9"/>
</dbReference>
<feature type="region of interest" description="Disordered" evidence="7">
    <location>
        <begin position="582"/>
        <end position="620"/>
    </location>
</feature>
<dbReference type="InterPro" id="IPR001623">
    <property type="entry name" value="DnaJ_domain"/>
</dbReference>
<evidence type="ECO:0000256" key="2">
    <source>
        <dbReference type="ARBA" id="ARBA00022679"/>
    </source>
</evidence>
<dbReference type="Pfam" id="PF00069">
    <property type="entry name" value="Pkinase"/>
    <property type="match status" value="1"/>
</dbReference>
<dbReference type="FunFam" id="1.10.510.10:FF:000597">
    <property type="entry name" value="serine/threonine-protein kinase Nek6 isoform X2"/>
    <property type="match status" value="1"/>
</dbReference>
<dbReference type="PROSITE" id="PS00107">
    <property type="entry name" value="PROTEIN_KINASE_ATP"/>
    <property type="match status" value="1"/>
</dbReference>
<feature type="region of interest" description="Disordered" evidence="7">
    <location>
        <begin position="169"/>
        <end position="198"/>
    </location>
</feature>
<dbReference type="Pfam" id="PF00226">
    <property type="entry name" value="DnaJ"/>
    <property type="match status" value="1"/>
</dbReference>